<dbReference type="InterPro" id="IPR000270">
    <property type="entry name" value="PB1_dom"/>
</dbReference>
<evidence type="ECO:0000313" key="5">
    <source>
        <dbReference type="RefSeq" id="XP_008218717.1"/>
    </source>
</evidence>
<dbReference type="PANTHER" id="PTHR31066">
    <property type="entry name" value="OS05G0427100 PROTEIN-RELATED"/>
    <property type="match status" value="1"/>
</dbReference>
<dbReference type="InterPro" id="IPR053198">
    <property type="entry name" value="Gynoecium_Dev_Regulator"/>
</dbReference>
<dbReference type="PANTHER" id="PTHR31066:SF47">
    <property type="entry name" value="PB1 DOMAIN-CONTAINING PROTEIN"/>
    <property type="match status" value="1"/>
</dbReference>
<evidence type="ECO:0000313" key="6">
    <source>
        <dbReference type="RefSeq" id="XP_008218718.1"/>
    </source>
</evidence>
<keyword evidence="4" id="KW-1185">Reference proteome</keyword>
<sequence length="372" mass="40914">MAGEVGGAGAGESCTSSPKSRVKFLCSHGGKILPRPADGQLKYVGGETRVVSLSRDISFSELMKKLSSLFDGDMVLKYQLMTEDLDALVSVKSNEDLKHMLDEYNRLENEGSSRLRTFLFPSKPIMIENQTAALEHQMMEQRYIDAINGIVRLWPKMQPQQPPQQQQQQMILAPNMIIGSSPMASMSISSACSSPKSASQEQQLLLADMSMPAHRITVSPPMQKVHSSPSICSSSFNIQQTYQNHVQGRHPYLNNLQHHNANQSSFSARAHHRGIRTPPPLLSPGRLSPGRSESGNGRSSLMGTTSTAHVQNHYNNNNHHHHAASGNSSPRSMSSHHRVSGGGGGYYSKCCYHDECPPYACNRAESLPRSPR</sequence>
<dbReference type="InterPro" id="IPR053793">
    <property type="entry name" value="PB1-like"/>
</dbReference>
<dbReference type="CDD" id="cd06410">
    <property type="entry name" value="PB1_UP2"/>
    <property type="match status" value="1"/>
</dbReference>
<comment type="subunit">
    <text evidence="1">Homodimers and heterodimers.</text>
</comment>
<feature type="region of interest" description="Disordered" evidence="2">
    <location>
        <begin position="265"/>
        <end position="340"/>
    </location>
</feature>
<dbReference type="Pfam" id="PF00564">
    <property type="entry name" value="PB1"/>
    <property type="match status" value="1"/>
</dbReference>
<evidence type="ECO:0000256" key="1">
    <source>
        <dbReference type="ARBA" id="ARBA00011726"/>
    </source>
</evidence>
<feature type="domain" description="PB1" evidence="3">
    <location>
        <begin position="21"/>
        <end position="122"/>
    </location>
</feature>
<proteinExistence type="predicted"/>
<reference evidence="4" key="1">
    <citation type="journal article" date="1997" name="Nucleic Acids Res.">
        <title>tRNAscan-SE: a program for improved detection of transfer RNA genes in genomic sequence.</title>
        <authorList>
            <person name="Lowe T.M."/>
            <person name="Eddy S.R."/>
        </authorList>
    </citation>
    <scope>NUCLEOTIDE SEQUENCE [LARGE SCALE GENOMIC DNA]</scope>
</reference>
<dbReference type="GeneID" id="103319010"/>
<dbReference type="RefSeq" id="XP_008218717.1">
    <property type="nucleotide sequence ID" value="XM_008220495.2"/>
</dbReference>
<evidence type="ECO:0000259" key="3">
    <source>
        <dbReference type="PROSITE" id="PS51745"/>
    </source>
</evidence>
<reference evidence="4" key="2">
    <citation type="journal article" date="2012" name="Nat. Commun.">
        <title>The genome of Prunus mume.</title>
        <authorList>
            <person name="Zhang Q."/>
            <person name="Chen W."/>
            <person name="Sun L."/>
            <person name="Zhao F."/>
            <person name="Huang B."/>
            <person name="Yang W."/>
            <person name="Tao Y."/>
            <person name="Wang J."/>
            <person name="Yuan Z."/>
            <person name="Fan G."/>
            <person name="Xing Z."/>
            <person name="Han C."/>
            <person name="Pan H."/>
            <person name="Zhong X."/>
            <person name="Shi W."/>
            <person name="Liang X."/>
            <person name="Du D."/>
            <person name="Sun F."/>
            <person name="Xu Z."/>
            <person name="Hao R."/>
            <person name="Lv T."/>
            <person name="Lv Y."/>
            <person name="Zheng Z."/>
            <person name="Sun M."/>
            <person name="Luo L."/>
            <person name="Cai M."/>
            <person name="Gao Y."/>
            <person name="Wang J."/>
            <person name="Yin Y."/>
            <person name="Xu X."/>
            <person name="Cheng T."/>
            <person name="Wang J."/>
        </authorList>
    </citation>
    <scope>NUCLEOTIDE SEQUENCE [LARGE SCALE GENOMIC DNA]</scope>
</reference>
<name>A0ABM0N2W4_PRUMU</name>
<dbReference type="RefSeq" id="XP_008218718.1">
    <property type="nucleotide sequence ID" value="XM_008220496.2"/>
</dbReference>
<organism evidence="4 5">
    <name type="scientific">Prunus mume</name>
    <name type="common">Japanese apricot</name>
    <name type="synonym">Armeniaca mume</name>
    <dbReference type="NCBI Taxonomy" id="102107"/>
    <lineage>
        <taxon>Eukaryota</taxon>
        <taxon>Viridiplantae</taxon>
        <taxon>Streptophyta</taxon>
        <taxon>Embryophyta</taxon>
        <taxon>Tracheophyta</taxon>
        <taxon>Spermatophyta</taxon>
        <taxon>Magnoliopsida</taxon>
        <taxon>eudicotyledons</taxon>
        <taxon>Gunneridae</taxon>
        <taxon>Pentapetalae</taxon>
        <taxon>rosids</taxon>
        <taxon>fabids</taxon>
        <taxon>Rosales</taxon>
        <taxon>Rosaceae</taxon>
        <taxon>Amygdaloideae</taxon>
        <taxon>Amygdaleae</taxon>
        <taxon>Prunus</taxon>
    </lineage>
</organism>
<dbReference type="SMART" id="SM00666">
    <property type="entry name" value="PB1"/>
    <property type="match status" value="1"/>
</dbReference>
<dbReference type="Gene3D" id="3.10.20.90">
    <property type="entry name" value="Phosphatidylinositol 3-kinase Catalytic Subunit, Chain A, domain 1"/>
    <property type="match status" value="1"/>
</dbReference>
<feature type="compositionally biased region" description="Low complexity" evidence="2">
    <location>
        <begin position="283"/>
        <end position="292"/>
    </location>
</feature>
<protein>
    <submittedName>
        <fullName evidence="5 6">Uncharacterized protein LOC103319010</fullName>
    </submittedName>
</protein>
<dbReference type="PROSITE" id="PS51745">
    <property type="entry name" value="PB1"/>
    <property type="match status" value="1"/>
</dbReference>
<dbReference type="Proteomes" id="UP000694861">
    <property type="component" value="Linkage group LG2"/>
</dbReference>
<accession>A0ABM0N2W4</accession>
<evidence type="ECO:0000313" key="4">
    <source>
        <dbReference type="Proteomes" id="UP000694861"/>
    </source>
</evidence>
<reference evidence="5 6" key="3">
    <citation type="submission" date="2025-05" db="UniProtKB">
        <authorList>
            <consortium name="RefSeq"/>
        </authorList>
    </citation>
    <scope>IDENTIFICATION</scope>
</reference>
<feature type="compositionally biased region" description="Polar residues" evidence="2">
    <location>
        <begin position="293"/>
        <end position="310"/>
    </location>
</feature>
<evidence type="ECO:0000256" key="2">
    <source>
        <dbReference type="SAM" id="MobiDB-lite"/>
    </source>
</evidence>
<gene>
    <name evidence="5 6" type="primary">LOC103319010</name>
</gene>
<dbReference type="SUPFAM" id="SSF54277">
    <property type="entry name" value="CAD &amp; PB1 domains"/>
    <property type="match status" value="1"/>
</dbReference>